<evidence type="ECO:0000313" key="18">
    <source>
        <dbReference type="EMBL" id="ATH96906.1"/>
    </source>
</evidence>
<evidence type="ECO:0000256" key="13">
    <source>
        <dbReference type="ARBA" id="ARBA00034808"/>
    </source>
</evidence>
<evidence type="ECO:0000259" key="17">
    <source>
        <dbReference type="PROSITE" id="PS51217"/>
    </source>
</evidence>
<keyword evidence="6 15" id="KW-0347">Helicase</keyword>
<feature type="domain" description="UvrD-like helicase C-terminal" evidence="17">
    <location>
        <begin position="345"/>
        <end position="659"/>
    </location>
</feature>
<dbReference type="InterPro" id="IPR014017">
    <property type="entry name" value="DNA_helicase_UvrD-like_C"/>
</dbReference>
<name>A0ABM6PPP4_9MICO</name>
<evidence type="ECO:0000256" key="15">
    <source>
        <dbReference type="PROSITE-ProRule" id="PRU00560"/>
    </source>
</evidence>
<dbReference type="EMBL" id="CP023482">
    <property type="protein sequence ID" value="ATH96906.1"/>
    <property type="molecule type" value="Genomic_DNA"/>
</dbReference>
<keyword evidence="4" id="KW-0227">DNA damage</keyword>
<keyword evidence="9" id="KW-0238">DNA-binding</keyword>
<dbReference type="InterPro" id="IPR013986">
    <property type="entry name" value="DExx_box_DNA_helicase_dom_sf"/>
</dbReference>
<sequence length="1079" mass="115092">MVWPKALEGSGMQEDPAGLRLAARDSGAMLADFARVTAGPAQNHALESVAQGVPTLAYGPPRSGKSSLCAHAAWESMRGGVDPRAVVLLSPTRERAAFLREELSRRAMAERAAGAQIHLELPTVMTPLAYAFALVSEEAARNSRAQPSLVTGADQDVLLEELLAQVPAQWPESIDPAAIPLAGFRAELRDLLNRCTERGLGPLQLAELGEQCGRKEWTAAAPVFEAYLDSLALEGSMAIEAGARLDLGVLVDRACAVIENAEALEFLAIDDAQDFTASGVRIVTALAARSRRFLVTSNPDATVEGFRGGMADAASRVASALASDSRSCAVVTLEQSYAQEPALSRLVATLASHLPLEGAPTALRKLTHEEGAADSFALATASSDEAEARDIATAIRLLAAVHGVSRDDIVVVCRSASAARALAERLSRVGIEAEATLRATALREEPVIRDLFTILAWALGIEQLRDERLVEILRGPWGGIDDGMVRELRRWALSHSTHTRGDAAILSVLNDAGVALPAPAGGAAESESGRERYLRAVTAPLRRLRRMRDAIASARDSGILPLLWAAWEASHLAARWQNEAIAVTASVQARSRAQLANARLDALGALFTAADRYEERRGGDDIAVFMSHIEAQAVPEDSLSARGRVSGIVRVLTPAAVAGESVDTVILAGLNEGAWPNLRLRSGVLGAADLALFVDRPGPMPNRAELRAMRRNANLHDEIRLAVAALSRARSRVLVTAVENDESAPSGLFRVLESAVQCEAVPCGWVASALHSANPGPFPESRQLVSALARALASESADPSHLAGLLAALEREGIESASPENWYHQPLTRTDPPFPSGSTLALSPSSLATAAQCPRAFLLESAGARTSGGTAQEVGTLIHTLAEAHPRAGATELVAEFAKRAPEGEEAEQNWRTRAERARIVQMLEKLGAYQSAHPDVAAVEKRFSVPLGEAVDIRGSIDRVEREAGGLRVVDYKTGKSAQSKAQAERDPQLAAYQYALAHMESDEPVVGASLVYVGTDAKSSALRHQAPLGEGDDPDWFENLVREIDARLRSARVNIVRNPHCKVCPVKRSCPLFQEEM</sequence>
<keyword evidence="10" id="KW-0234">DNA repair</keyword>
<dbReference type="InterPro" id="IPR011604">
    <property type="entry name" value="PDDEXK-like_dom_sf"/>
</dbReference>
<dbReference type="PANTHER" id="PTHR11070:SF59">
    <property type="entry name" value="DNA 3'-5' HELICASE"/>
    <property type="match status" value="1"/>
</dbReference>
<dbReference type="Pfam" id="PF13361">
    <property type="entry name" value="UvrD_C"/>
    <property type="match status" value="1"/>
</dbReference>
<dbReference type="PANTHER" id="PTHR11070">
    <property type="entry name" value="UVRD / RECB / PCRA DNA HELICASE FAMILY MEMBER"/>
    <property type="match status" value="1"/>
</dbReference>
<dbReference type="PROSITE" id="PS51217">
    <property type="entry name" value="UVRD_HELICASE_CTER"/>
    <property type="match status" value="1"/>
</dbReference>
<dbReference type="InterPro" id="IPR038726">
    <property type="entry name" value="PDDEXK_AddAB-type"/>
</dbReference>
<dbReference type="PROSITE" id="PS51198">
    <property type="entry name" value="UVRD_HELICASE_ATP_BIND"/>
    <property type="match status" value="1"/>
</dbReference>
<organism evidence="18 19">
    <name type="scientific">Dermabacter jinjuensis</name>
    <dbReference type="NCBI Taxonomy" id="1667168"/>
    <lineage>
        <taxon>Bacteria</taxon>
        <taxon>Bacillati</taxon>
        <taxon>Actinomycetota</taxon>
        <taxon>Actinomycetes</taxon>
        <taxon>Micrococcales</taxon>
        <taxon>Dermabacteraceae</taxon>
        <taxon>Dermabacter</taxon>
    </lineage>
</organism>
<keyword evidence="7" id="KW-0269">Exonuclease</keyword>
<keyword evidence="11" id="KW-0413">Isomerase</keyword>
<accession>A0ABM6PPP4</accession>
<keyword evidence="3 15" id="KW-0547">Nucleotide-binding</keyword>
<evidence type="ECO:0000256" key="11">
    <source>
        <dbReference type="ARBA" id="ARBA00023235"/>
    </source>
</evidence>
<evidence type="ECO:0000256" key="4">
    <source>
        <dbReference type="ARBA" id="ARBA00022763"/>
    </source>
</evidence>
<evidence type="ECO:0000256" key="5">
    <source>
        <dbReference type="ARBA" id="ARBA00022801"/>
    </source>
</evidence>
<comment type="catalytic activity">
    <reaction evidence="12">
        <text>Couples ATP hydrolysis with the unwinding of duplex DNA by translocating in the 3'-5' direction.</text>
        <dbReference type="EC" id="5.6.2.4"/>
    </reaction>
</comment>
<protein>
    <recommendedName>
        <fullName evidence="13">DNA 3'-5' helicase</fullName>
        <ecNumber evidence="13">5.6.2.4</ecNumber>
    </recommendedName>
</protein>
<evidence type="ECO:0000256" key="2">
    <source>
        <dbReference type="ARBA" id="ARBA00022722"/>
    </source>
</evidence>
<keyword evidence="8 15" id="KW-0067">ATP-binding</keyword>
<dbReference type="Proteomes" id="UP000815698">
    <property type="component" value="Chromosome"/>
</dbReference>
<reference evidence="18 19" key="1">
    <citation type="journal article" date="2016" name="Int. J. Syst. Evol. Microbiol.">
        <title>Dermabacter jinjuensis sp. nov., a novel species of the genus Dermabacter isolated from a clinical specimen.</title>
        <authorList>
            <person name="Park Y.K."/>
            <person name="Lee K.M."/>
            <person name="Lee W.K."/>
            <person name="Cho M.J."/>
            <person name="Lee H.S."/>
            <person name="Cho Y.G."/>
            <person name="Lee Y.C."/>
            <person name="Lee W.K."/>
            <person name="Seong W.K."/>
            <person name="Hwang K.J."/>
        </authorList>
    </citation>
    <scope>NUCLEOTIDE SEQUENCE [LARGE SCALE GENOMIC DNA]</scope>
    <source>
        <strain evidence="18 19">32T</strain>
    </source>
</reference>
<evidence type="ECO:0000256" key="1">
    <source>
        <dbReference type="ARBA" id="ARBA00009922"/>
    </source>
</evidence>
<evidence type="ECO:0000259" key="16">
    <source>
        <dbReference type="PROSITE" id="PS51198"/>
    </source>
</evidence>
<evidence type="ECO:0000256" key="3">
    <source>
        <dbReference type="ARBA" id="ARBA00022741"/>
    </source>
</evidence>
<dbReference type="SUPFAM" id="SSF52540">
    <property type="entry name" value="P-loop containing nucleoside triphosphate hydrolases"/>
    <property type="match status" value="1"/>
</dbReference>
<keyword evidence="5 15" id="KW-0378">Hydrolase</keyword>
<dbReference type="Gene3D" id="1.10.10.160">
    <property type="match status" value="1"/>
</dbReference>
<dbReference type="InterPro" id="IPR027417">
    <property type="entry name" value="P-loop_NTPase"/>
</dbReference>
<evidence type="ECO:0000256" key="6">
    <source>
        <dbReference type="ARBA" id="ARBA00022806"/>
    </source>
</evidence>
<dbReference type="InterPro" id="IPR000212">
    <property type="entry name" value="DNA_helicase_UvrD/REP"/>
</dbReference>
<dbReference type="Gene3D" id="3.90.320.10">
    <property type="match status" value="1"/>
</dbReference>
<dbReference type="InterPro" id="IPR014016">
    <property type="entry name" value="UvrD-like_ATP-bd"/>
</dbReference>
<evidence type="ECO:0000256" key="10">
    <source>
        <dbReference type="ARBA" id="ARBA00023204"/>
    </source>
</evidence>
<evidence type="ECO:0000256" key="7">
    <source>
        <dbReference type="ARBA" id="ARBA00022839"/>
    </source>
</evidence>
<gene>
    <name evidence="18" type="ORF">COP05_07275</name>
</gene>
<comment type="catalytic activity">
    <reaction evidence="14">
        <text>ATP + H2O = ADP + phosphate + H(+)</text>
        <dbReference type="Rhea" id="RHEA:13065"/>
        <dbReference type="ChEBI" id="CHEBI:15377"/>
        <dbReference type="ChEBI" id="CHEBI:15378"/>
        <dbReference type="ChEBI" id="CHEBI:30616"/>
        <dbReference type="ChEBI" id="CHEBI:43474"/>
        <dbReference type="ChEBI" id="CHEBI:456216"/>
        <dbReference type="EC" id="5.6.2.4"/>
    </reaction>
</comment>
<comment type="similarity">
    <text evidence="1">Belongs to the helicase family. UvrD subfamily.</text>
</comment>
<keyword evidence="19" id="KW-1185">Reference proteome</keyword>
<evidence type="ECO:0000313" key="19">
    <source>
        <dbReference type="Proteomes" id="UP000815698"/>
    </source>
</evidence>
<dbReference type="EC" id="5.6.2.4" evidence="13"/>
<keyword evidence="2" id="KW-0540">Nuclease</keyword>
<dbReference type="Pfam" id="PF12705">
    <property type="entry name" value="PDDEXK_1"/>
    <property type="match status" value="1"/>
</dbReference>
<dbReference type="Pfam" id="PF00580">
    <property type="entry name" value="UvrD-helicase"/>
    <property type="match status" value="1"/>
</dbReference>
<evidence type="ECO:0000256" key="9">
    <source>
        <dbReference type="ARBA" id="ARBA00023125"/>
    </source>
</evidence>
<dbReference type="InterPro" id="IPR011335">
    <property type="entry name" value="Restrct_endonuc-II-like"/>
</dbReference>
<evidence type="ECO:0000256" key="12">
    <source>
        <dbReference type="ARBA" id="ARBA00034617"/>
    </source>
</evidence>
<dbReference type="Gene3D" id="3.40.50.300">
    <property type="entry name" value="P-loop containing nucleotide triphosphate hydrolases"/>
    <property type="match status" value="2"/>
</dbReference>
<feature type="binding site" evidence="15">
    <location>
        <begin position="59"/>
        <end position="66"/>
    </location>
    <ligand>
        <name>ATP</name>
        <dbReference type="ChEBI" id="CHEBI:30616"/>
    </ligand>
</feature>
<evidence type="ECO:0000256" key="8">
    <source>
        <dbReference type="ARBA" id="ARBA00022840"/>
    </source>
</evidence>
<dbReference type="Gene3D" id="1.10.486.10">
    <property type="entry name" value="PCRA, domain 4"/>
    <property type="match status" value="1"/>
</dbReference>
<feature type="domain" description="UvrD-like helicase ATP-binding" evidence="16">
    <location>
        <begin position="38"/>
        <end position="340"/>
    </location>
</feature>
<dbReference type="SUPFAM" id="SSF52980">
    <property type="entry name" value="Restriction endonuclease-like"/>
    <property type="match status" value="1"/>
</dbReference>
<proteinExistence type="inferred from homology"/>
<evidence type="ECO:0000256" key="14">
    <source>
        <dbReference type="ARBA" id="ARBA00048988"/>
    </source>
</evidence>